<proteinExistence type="predicted"/>
<reference evidence="1" key="2">
    <citation type="submission" date="2021-04" db="EMBL/GenBank/DDBJ databases">
        <authorList>
            <person name="Gilroy R."/>
        </authorList>
    </citation>
    <scope>NUCLEOTIDE SEQUENCE</scope>
    <source>
        <strain evidence="1">A6-441</strain>
    </source>
</reference>
<reference evidence="1" key="1">
    <citation type="journal article" date="2021" name="PeerJ">
        <title>Extensive microbial diversity within the chicken gut microbiome revealed by metagenomics and culture.</title>
        <authorList>
            <person name="Gilroy R."/>
            <person name="Ravi A."/>
            <person name="Getino M."/>
            <person name="Pursley I."/>
            <person name="Horton D.L."/>
            <person name="Alikhan N.F."/>
            <person name="Baker D."/>
            <person name="Gharbi K."/>
            <person name="Hall N."/>
            <person name="Watson M."/>
            <person name="Adriaenssens E.M."/>
            <person name="Foster-Nyarko E."/>
            <person name="Jarju S."/>
            <person name="Secka A."/>
            <person name="Antonio M."/>
            <person name="Oren A."/>
            <person name="Chaudhuri R.R."/>
            <person name="La Ragione R."/>
            <person name="Hildebrand F."/>
            <person name="Pallen M.J."/>
        </authorList>
    </citation>
    <scope>NUCLEOTIDE SEQUENCE</scope>
    <source>
        <strain evidence="1">A6-441</strain>
    </source>
</reference>
<gene>
    <name evidence="1" type="ORF">IAA47_04670</name>
</gene>
<dbReference type="AlphaFoldDB" id="A0A9E2KYM7"/>
<evidence type="ECO:0000313" key="1">
    <source>
        <dbReference type="EMBL" id="MBU3842264.1"/>
    </source>
</evidence>
<comment type="caution">
    <text evidence="1">The sequence shown here is derived from an EMBL/GenBank/DDBJ whole genome shotgun (WGS) entry which is preliminary data.</text>
</comment>
<dbReference type="Proteomes" id="UP000724657">
    <property type="component" value="Unassembled WGS sequence"/>
</dbReference>
<sequence>MKKFIILFMIIHIFSYANYLISNSEIVLFYDKNYNSVHYIRGDIFQGIDVSRIEGKLIVDGKKVIAINQYFESVTQVYQTNILKLNYNIDGQYLTIKIVPSMLEKDKLYFIVEFINFMDKDKRVDFAFKIAPQYDNKYVEYNESKDSYNYDKFYFKSENYRGKTYIARDSVIEDLTLEKIDNKSKKYQDDNLYYIIEDIDYKKPIEFAIKFYKDFDRKELKEGSEVLAQEIEYWDKVNSSIKFLDRRRGFFNQLKNLEIMTSRIIIPNQISYNVSEESLNTKVKLYYLSSIYDKNFNPNKFLEDLYSKKSENQEVVYYTFLFKYLNRSGNYLAENILNEKVMPDILKILGYLKEDNEEILNIRDNINNYYWYYELIKSIEDRPEFANNRELILEKKKVLLEYINKYYVREDGLKIRKDSEDSYYKNIKFIDFLPKDEQLKLLKADYKKYYNRLYGILKGKDEKRIDLSYNLSFIIKLYQNEETTLADILFANLENYIKRNEYYIIPEMYPDKENPAGIYGELLYLYFVATEYKERYGN</sequence>
<organism evidence="1 2">
    <name type="scientific">Candidatus Fusobacterium pullicola</name>
    <dbReference type="NCBI Taxonomy" id="2838601"/>
    <lineage>
        <taxon>Bacteria</taxon>
        <taxon>Fusobacteriati</taxon>
        <taxon>Fusobacteriota</taxon>
        <taxon>Fusobacteriia</taxon>
        <taxon>Fusobacteriales</taxon>
        <taxon>Fusobacteriaceae</taxon>
        <taxon>Fusobacterium</taxon>
    </lineage>
</organism>
<accession>A0A9E2KYM7</accession>
<evidence type="ECO:0000313" key="2">
    <source>
        <dbReference type="Proteomes" id="UP000724657"/>
    </source>
</evidence>
<dbReference type="EMBL" id="JAHLFN010000041">
    <property type="protein sequence ID" value="MBU3842264.1"/>
    <property type="molecule type" value="Genomic_DNA"/>
</dbReference>
<protein>
    <submittedName>
        <fullName evidence="1">Uncharacterized protein</fullName>
    </submittedName>
</protein>
<name>A0A9E2KYM7_9FUSO</name>